<evidence type="ECO:0008006" key="3">
    <source>
        <dbReference type="Google" id="ProtNLM"/>
    </source>
</evidence>
<reference evidence="1 2" key="1">
    <citation type="submission" date="2013-05" db="EMBL/GenBank/DDBJ databases">
        <title>Drechslerella stenobrocha genome reveals carnivorous origination and mechanical trapping mechanism of predatory fungi.</title>
        <authorList>
            <person name="Liu X."/>
            <person name="Zhang W."/>
            <person name="Liu K."/>
        </authorList>
    </citation>
    <scope>NUCLEOTIDE SEQUENCE [LARGE SCALE GENOMIC DNA]</scope>
    <source>
        <strain evidence="1 2">248</strain>
    </source>
</reference>
<dbReference type="HOGENOM" id="CLU_2483337_0_0_1"/>
<sequence length="87" mass="10279">MLEAYSQPHRAYHDTTHITFMLGRLDDDVLEGEIEFDEWERRCVMLAIWWHDYVYDPRSKDNEVQSILAWEGFVDQVSHAQGAPVLV</sequence>
<dbReference type="AlphaFoldDB" id="W7HWD4"/>
<dbReference type="Proteomes" id="UP000024837">
    <property type="component" value="Unassembled WGS sequence"/>
</dbReference>
<dbReference type="EMBL" id="KI966443">
    <property type="protein sequence ID" value="EWC44402.1"/>
    <property type="molecule type" value="Genomic_DNA"/>
</dbReference>
<accession>W7HWD4</accession>
<keyword evidence="2" id="KW-1185">Reference proteome</keyword>
<proteinExistence type="predicted"/>
<name>W7HWD4_9PEZI</name>
<organism evidence="1 2">
    <name type="scientific">Drechslerella stenobrocha 248</name>
    <dbReference type="NCBI Taxonomy" id="1043628"/>
    <lineage>
        <taxon>Eukaryota</taxon>
        <taxon>Fungi</taxon>
        <taxon>Dikarya</taxon>
        <taxon>Ascomycota</taxon>
        <taxon>Pezizomycotina</taxon>
        <taxon>Orbiliomycetes</taxon>
        <taxon>Orbiliales</taxon>
        <taxon>Orbiliaceae</taxon>
        <taxon>Drechslerella</taxon>
    </lineage>
</organism>
<dbReference type="SUPFAM" id="SSF109604">
    <property type="entry name" value="HD-domain/PDEase-like"/>
    <property type="match status" value="1"/>
</dbReference>
<dbReference type="PANTHER" id="PTHR21174">
    <property type="match status" value="1"/>
</dbReference>
<dbReference type="InterPro" id="IPR009218">
    <property type="entry name" value="HD_phosphohydro"/>
</dbReference>
<dbReference type="PANTHER" id="PTHR21174:SF0">
    <property type="entry name" value="HD PHOSPHOHYDROLASE FAMILY PROTEIN-RELATED"/>
    <property type="match status" value="1"/>
</dbReference>
<gene>
    <name evidence="1" type="ORF">DRE_01228</name>
</gene>
<evidence type="ECO:0000313" key="1">
    <source>
        <dbReference type="EMBL" id="EWC44402.1"/>
    </source>
</evidence>
<dbReference type="OrthoDB" id="330671at2759"/>
<protein>
    <recommendedName>
        <fullName evidence="3">HD domain-containing protein</fullName>
    </recommendedName>
</protein>
<evidence type="ECO:0000313" key="2">
    <source>
        <dbReference type="Proteomes" id="UP000024837"/>
    </source>
</evidence>